<proteinExistence type="predicted"/>
<feature type="transmembrane region" description="Helical" evidence="7">
    <location>
        <begin position="170"/>
        <end position="192"/>
    </location>
</feature>
<organism evidence="9 10">
    <name type="scientific">Metabacillus arenae</name>
    <dbReference type="NCBI Taxonomy" id="2771434"/>
    <lineage>
        <taxon>Bacteria</taxon>
        <taxon>Bacillati</taxon>
        <taxon>Bacillota</taxon>
        <taxon>Bacilli</taxon>
        <taxon>Bacillales</taxon>
        <taxon>Bacillaceae</taxon>
        <taxon>Metabacillus</taxon>
    </lineage>
</organism>
<keyword evidence="10" id="KW-1185">Reference proteome</keyword>
<dbReference type="NCBIfam" id="TIGR00786">
    <property type="entry name" value="dctM"/>
    <property type="match status" value="1"/>
</dbReference>
<keyword evidence="2" id="KW-1003">Cell membrane</keyword>
<dbReference type="PANTHER" id="PTHR33362:SF4">
    <property type="entry name" value="2,3-DIKETO-L-GULONATE TRAP TRANSPORTER LARGE PERMEASE PROTEIN YIAN"/>
    <property type="match status" value="1"/>
</dbReference>
<feature type="domain" description="TRAP C4-dicarboxylate transport system permease DctM subunit" evidence="8">
    <location>
        <begin position="7"/>
        <end position="417"/>
    </location>
</feature>
<dbReference type="Proteomes" id="UP000626844">
    <property type="component" value="Unassembled WGS sequence"/>
</dbReference>
<keyword evidence="5 7" id="KW-1133">Transmembrane helix</keyword>
<dbReference type="RefSeq" id="WP_191160601.1">
    <property type="nucleotide sequence ID" value="NZ_JACXAI010000031.1"/>
</dbReference>
<dbReference type="GO" id="GO:0022857">
    <property type="term" value="F:transmembrane transporter activity"/>
    <property type="evidence" value="ECO:0007669"/>
    <property type="project" value="TreeGrafter"/>
</dbReference>
<evidence type="ECO:0000256" key="1">
    <source>
        <dbReference type="ARBA" id="ARBA00004429"/>
    </source>
</evidence>
<dbReference type="PIRSF" id="PIRSF006066">
    <property type="entry name" value="HI0050"/>
    <property type="match status" value="1"/>
</dbReference>
<feature type="transmembrane region" description="Helical" evidence="7">
    <location>
        <begin position="359"/>
        <end position="385"/>
    </location>
</feature>
<feature type="transmembrane region" description="Helical" evidence="7">
    <location>
        <begin position="241"/>
        <end position="257"/>
    </location>
</feature>
<evidence type="ECO:0000259" key="8">
    <source>
        <dbReference type="Pfam" id="PF06808"/>
    </source>
</evidence>
<evidence type="ECO:0000313" key="9">
    <source>
        <dbReference type="EMBL" id="MBD1382419.1"/>
    </source>
</evidence>
<evidence type="ECO:0000256" key="7">
    <source>
        <dbReference type="SAM" id="Phobius"/>
    </source>
</evidence>
<evidence type="ECO:0000256" key="5">
    <source>
        <dbReference type="ARBA" id="ARBA00022989"/>
    </source>
</evidence>
<reference evidence="9" key="1">
    <citation type="submission" date="2020-09" db="EMBL/GenBank/DDBJ databases">
        <title>A novel bacterium of genus Bacillus, isolated from South China Sea.</title>
        <authorList>
            <person name="Huang H."/>
            <person name="Mo K."/>
            <person name="Hu Y."/>
        </authorList>
    </citation>
    <scope>NUCLEOTIDE SEQUENCE</scope>
    <source>
        <strain evidence="9">IB182487</strain>
    </source>
</reference>
<evidence type="ECO:0000313" key="10">
    <source>
        <dbReference type="Proteomes" id="UP000626844"/>
    </source>
</evidence>
<dbReference type="EMBL" id="JACXAI010000031">
    <property type="protein sequence ID" value="MBD1382419.1"/>
    <property type="molecule type" value="Genomic_DNA"/>
</dbReference>
<feature type="transmembrane region" description="Helical" evidence="7">
    <location>
        <begin position="136"/>
        <end position="158"/>
    </location>
</feature>
<feature type="transmembrane region" description="Helical" evidence="7">
    <location>
        <begin position="397"/>
        <end position="418"/>
    </location>
</feature>
<feature type="transmembrane region" description="Helical" evidence="7">
    <location>
        <begin position="95"/>
        <end position="124"/>
    </location>
</feature>
<comment type="caution">
    <text evidence="9">The sequence shown here is derived from an EMBL/GenBank/DDBJ whole genome shotgun (WGS) entry which is preliminary data.</text>
</comment>
<feature type="transmembrane region" description="Helical" evidence="7">
    <location>
        <begin position="305"/>
        <end position="326"/>
    </location>
</feature>
<feature type="transmembrane region" description="Helical" evidence="7">
    <location>
        <begin position="6"/>
        <end position="35"/>
    </location>
</feature>
<protein>
    <submittedName>
        <fullName evidence="9">TRAP transporter large permease subunit</fullName>
    </submittedName>
</protein>
<dbReference type="Pfam" id="PF06808">
    <property type="entry name" value="DctM"/>
    <property type="match status" value="1"/>
</dbReference>
<feature type="transmembrane region" description="Helical" evidence="7">
    <location>
        <begin position="278"/>
        <end position="299"/>
    </location>
</feature>
<dbReference type="PANTHER" id="PTHR33362">
    <property type="entry name" value="SIALIC ACID TRAP TRANSPORTER PERMEASE PROTEIN SIAT-RELATED"/>
    <property type="match status" value="1"/>
</dbReference>
<feature type="transmembrane region" description="Helical" evidence="7">
    <location>
        <begin position="213"/>
        <end position="235"/>
    </location>
</feature>
<dbReference type="GO" id="GO:0005886">
    <property type="term" value="C:plasma membrane"/>
    <property type="evidence" value="ECO:0007669"/>
    <property type="project" value="UniProtKB-SubCell"/>
</dbReference>
<dbReference type="InterPro" id="IPR010656">
    <property type="entry name" value="DctM"/>
</dbReference>
<evidence type="ECO:0000256" key="4">
    <source>
        <dbReference type="ARBA" id="ARBA00022692"/>
    </source>
</evidence>
<evidence type="ECO:0000256" key="2">
    <source>
        <dbReference type="ARBA" id="ARBA00022475"/>
    </source>
</evidence>
<sequence length="427" mass="45334">MTLVIFLGALFSGMALGMPIAFALLLSGICLMFYLDIFSTQIIAQNVIQAANDFSLMAIPFFILAGELMNAGGISKRIVTFAMTLVGHVRGGLGYVTIIASVLFAGLSGSAVADTAALGAILIPMMIKAGYDKKRAIALVPSSGIIACIIPPSIPMIIFGVTSGVSITQLFMAGIVPGIMMAGGLAIAWWLITRKDTNIEVLPKRTKKEVLSATKQAIWALLLPVILICGLRFGVFTPTEGGAVAAFYALFVGVFVYRELEIKNLYELLKNSARTTSIVMFLASGSLVAAWLIALANIPGTITDLIGPLVENKLLLLIVINILVLLVGTAMDLLPTVLILTPVLMPVVTAAGIDPVYFGLLFVINISIGLITPPVGSVLNVACGIGKINMEDITKGLMPFFLVQIIVLLLLILFPQIVTIPVEWMTD</sequence>
<gene>
    <name evidence="9" type="ORF">IC621_19565</name>
</gene>
<feature type="transmembrane region" description="Helical" evidence="7">
    <location>
        <begin position="333"/>
        <end position="353"/>
    </location>
</feature>
<keyword evidence="6 7" id="KW-0472">Membrane</keyword>
<feature type="transmembrane region" description="Helical" evidence="7">
    <location>
        <begin position="56"/>
        <end position="75"/>
    </location>
</feature>
<dbReference type="InterPro" id="IPR004681">
    <property type="entry name" value="TRAP_DctM"/>
</dbReference>
<dbReference type="AlphaFoldDB" id="A0A926NIN9"/>
<evidence type="ECO:0000256" key="6">
    <source>
        <dbReference type="ARBA" id="ARBA00023136"/>
    </source>
</evidence>
<keyword evidence="4 7" id="KW-0812">Transmembrane</keyword>
<name>A0A926NIN9_9BACI</name>
<evidence type="ECO:0000256" key="3">
    <source>
        <dbReference type="ARBA" id="ARBA00022519"/>
    </source>
</evidence>
<accession>A0A926NIN9</accession>
<comment type="subcellular location">
    <subcellularLocation>
        <location evidence="1">Cell inner membrane</location>
        <topology evidence="1">Multi-pass membrane protein</topology>
    </subcellularLocation>
</comment>
<keyword evidence="3" id="KW-0997">Cell inner membrane</keyword>